<organism evidence="9 10">
    <name type="scientific">Nocardia huaxiensis</name>
    <dbReference type="NCBI Taxonomy" id="2755382"/>
    <lineage>
        <taxon>Bacteria</taxon>
        <taxon>Bacillati</taxon>
        <taxon>Actinomycetota</taxon>
        <taxon>Actinomycetes</taxon>
        <taxon>Mycobacteriales</taxon>
        <taxon>Nocardiaceae</taxon>
        <taxon>Nocardia</taxon>
    </lineage>
</organism>
<comment type="function">
    <text evidence="6">SbcCD cleaves DNA hairpin structures. These structures can inhibit DNA replication and are intermediates in certain DNA recombination reactions. The complex acts as a 3'-&gt;5' double strand exonuclease that can open hairpins. It also has a 5' single-strand endonuclease activity.</text>
</comment>
<dbReference type="InterPro" id="IPR004843">
    <property type="entry name" value="Calcineurin-like_PHP"/>
</dbReference>
<keyword evidence="6" id="KW-0235">DNA replication</keyword>
<keyword evidence="6" id="KW-0255">Endonuclease</keyword>
<feature type="compositionally biased region" description="Basic and acidic residues" evidence="7">
    <location>
        <begin position="383"/>
        <end position="393"/>
    </location>
</feature>
<evidence type="ECO:0000256" key="2">
    <source>
        <dbReference type="ARBA" id="ARBA00013365"/>
    </source>
</evidence>
<dbReference type="GO" id="GO:0008408">
    <property type="term" value="F:3'-5' exonuclease activity"/>
    <property type="evidence" value="ECO:0007669"/>
    <property type="project" value="InterPro"/>
</dbReference>
<evidence type="ECO:0000256" key="4">
    <source>
        <dbReference type="ARBA" id="ARBA00022801"/>
    </source>
</evidence>
<dbReference type="RefSeq" id="WP_181583900.1">
    <property type="nucleotide sequence ID" value="NZ_CP059399.1"/>
</dbReference>
<evidence type="ECO:0000256" key="1">
    <source>
        <dbReference type="ARBA" id="ARBA00010555"/>
    </source>
</evidence>
<protein>
    <recommendedName>
        <fullName evidence="2 6">Nuclease SbcCD subunit D</fullName>
    </recommendedName>
</protein>
<dbReference type="KEGG" id="nhu:H0264_11185"/>
<evidence type="ECO:0000256" key="5">
    <source>
        <dbReference type="ARBA" id="ARBA00022839"/>
    </source>
</evidence>
<keyword evidence="5 6" id="KW-0269">Exonuclease</keyword>
<dbReference type="PANTHER" id="PTHR30337">
    <property type="entry name" value="COMPONENT OF ATP-DEPENDENT DSDNA EXONUCLEASE"/>
    <property type="match status" value="1"/>
</dbReference>
<dbReference type="AlphaFoldDB" id="A0A7D6VH99"/>
<accession>A0A7D6VH99</accession>
<keyword evidence="4 6" id="KW-0378">Hydrolase</keyword>
<dbReference type="Proteomes" id="UP000515512">
    <property type="component" value="Chromosome"/>
</dbReference>
<dbReference type="InterPro" id="IPR041796">
    <property type="entry name" value="Mre11_N"/>
</dbReference>
<feature type="domain" description="Calcineurin-like phosphoesterase" evidence="8">
    <location>
        <begin position="1"/>
        <end position="227"/>
    </location>
</feature>
<keyword evidence="10" id="KW-1185">Reference proteome</keyword>
<dbReference type="NCBIfam" id="TIGR00619">
    <property type="entry name" value="sbcd"/>
    <property type="match status" value="1"/>
</dbReference>
<evidence type="ECO:0000313" key="10">
    <source>
        <dbReference type="Proteomes" id="UP000515512"/>
    </source>
</evidence>
<keyword evidence="6" id="KW-0233">DNA recombination</keyword>
<evidence type="ECO:0000256" key="6">
    <source>
        <dbReference type="RuleBase" id="RU363069"/>
    </source>
</evidence>
<sequence length="438" mass="46513">MRILHTSDWHIGRTFHGVDLLADQECSLRAMAELVAAEGVDVVVLPGDVYDRSIPSADAIAVCNRGFEAIRAAGATIVATSGNHDSPTRLGALGSFAAAGGLHLRCAIRDVARPVVLADEHGEVAFYGIPYLEPDITRVELGVPQARSHAEILDAAMGLIRGDLAARAAAAGAGGSRPRTVVLAHAFVVGGEATGSERSISVGGVETVPQSAFDGIDYVALGHLHSPQTLSDSVRYSGSPLPYSFGERSHRKAVWIIDLDASGLAGVTRHELPVVRGLSQLTGELDTLLTDPGYAEAETHYVSATLTDHARPVDALRRLRDRFPHAVHVEWQRPEGNPELRYRERVHGCRDAEIAHSFLTDVRGAPTAGEMGWVERALAAAVREKDGPKRTPEPGDAAEDLSASRVTPTAESGRPVDDEPRGLFDEYETGGPAAGLTA</sequence>
<dbReference type="Gene3D" id="3.60.21.10">
    <property type="match status" value="1"/>
</dbReference>
<dbReference type="InterPro" id="IPR029052">
    <property type="entry name" value="Metallo-depent_PP-like"/>
</dbReference>
<dbReference type="InterPro" id="IPR050535">
    <property type="entry name" value="DNA_Repair-Maintenance_Comp"/>
</dbReference>
<dbReference type="GO" id="GO:0006310">
    <property type="term" value="P:DNA recombination"/>
    <property type="evidence" value="ECO:0007669"/>
    <property type="project" value="UniProtKB-KW"/>
</dbReference>
<evidence type="ECO:0000313" key="9">
    <source>
        <dbReference type="EMBL" id="QLY32735.1"/>
    </source>
</evidence>
<reference evidence="9 10" key="1">
    <citation type="submission" date="2020-07" db="EMBL/GenBank/DDBJ databases">
        <authorList>
            <person name="Zhuang K."/>
            <person name="Ran Y."/>
        </authorList>
    </citation>
    <scope>NUCLEOTIDE SEQUENCE [LARGE SCALE GENOMIC DNA]</scope>
    <source>
        <strain evidence="9 10">WCH-YHL-001</strain>
    </source>
</reference>
<dbReference type="InterPro" id="IPR004593">
    <property type="entry name" value="SbcD"/>
</dbReference>
<evidence type="ECO:0000259" key="8">
    <source>
        <dbReference type="Pfam" id="PF00149"/>
    </source>
</evidence>
<evidence type="ECO:0000256" key="3">
    <source>
        <dbReference type="ARBA" id="ARBA00022722"/>
    </source>
</evidence>
<evidence type="ECO:0000256" key="7">
    <source>
        <dbReference type="SAM" id="MobiDB-lite"/>
    </source>
</evidence>
<dbReference type="GO" id="GO:0006260">
    <property type="term" value="P:DNA replication"/>
    <property type="evidence" value="ECO:0007669"/>
    <property type="project" value="UniProtKB-KW"/>
</dbReference>
<keyword evidence="3 6" id="KW-0540">Nuclease</keyword>
<comment type="similarity">
    <text evidence="1 6">Belongs to the SbcD family.</text>
</comment>
<name>A0A7D6VH99_9NOCA</name>
<gene>
    <name evidence="6" type="primary">sbcD</name>
    <name evidence="9" type="ORF">H0264_11185</name>
</gene>
<dbReference type="PANTHER" id="PTHR30337:SF0">
    <property type="entry name" value="NUCLEASE SBCCD SUBUNIT D"/>
    <property type="match status" value="1"/>
</dbReference>
<dbReference type="GO" id="GO:0004519">
    <property type="term" value="F:endonuclease activity"/>
    <property type="evidence" value="ECO:0007669"/>
    <property type="project" value="UniProtKB-KW"/>
</dbReference>
<feature type="region of interest" description="Disordered" evidence="7">
    <location>
        <begin position="383"/>
        <end position="438"/>
    </location>
</feature>
<feature type="compositionally biased region" description="Basic and acidic residues" evidence="7">
    <location>
        <begin position="414"/>
        <end position="424"/>
    </location>
</feature>
<comment type="subunit">
    <text evidence="6">Heterodimer of SbcC and SbcD.</text>
</comment>
<dbReference type="SUPFAM" id="SSF56300">
    <property type="entry name" value="Metallo-dependent phosphatases"/>
    <property type="match status" value="1"/>
</dbReference>
<dbReference type="CDD" id="cd00840">
    <property type="entry name" value="MPP_Mre11_N"/>
    <property type="match status" value="1"/>
</dbReference>
<proteinExistence type="inferred from homology"/>
<dbReference type="Pfam" id="PF00149">
    <property type="entry name" value="Metallophos"/>
    <property type="match status" value="1"/>
</dbReference>
<dbReference type="EMBL" id="CP059399">
    <property type="protein sequence ID" value="QLY32735.1"/>
    <property type="molecule type" value="Genomic_DNA"/>
</dbReference>